<reference evidence="7 8" key="1">
    <citation type="submission" date="2016-10" db="EMBL/GenBank/DDBJ databases">
        <authorList>
            <person name="de Groot N.N."/>
        </authorList>
    </citation>
    <scope>NUCLEOTIDE SEQUENCE [LARGE SCALE GENOMIC DNA]</scope>
    <source>
        <strain evidence="7 8">Nl18</strain>
    </source>
</reference>
<evidence type="ECO:0000256" key="3">
    <source>
        <dbReference type="ARBA" id="ARBA00022801"/>
    </source>
</evidence>
<accession>A0A1H8PYB0</accession>
<evidence type="ECO:0000256" key="2">
    <source>
        <dbReference type="ARBA" id="ARBA00022670"/>
    </source>
</evidence>
<dbReference type="Gene3D" id="3.40.50.200">
    <property type="entry name" value="Peptidase S8/S53 domain"/>
    <property type="match status" value="1"/>
</dbReference>
<protein>
    <submittedName>
        <fullName evidence="7">Subtilase family protein</fullName>
    </submittedName>
</protein>
<dbReference type="GO" id="GO:0004252">
    <property type="term" value="F:serine-type endopeptidase activity"/>
    <property type="evidence" value="ECO:0007669"/>
    <property type="project" value="UniProtKB-UniRule"/>
</dbReference>
<feature type="active site" description="Charge relay system" evidence="5">
    <location>
        <position position="276"/>
    </location>
</feature>
<name>A0A1H8PYB0_9PROT</name>
<dbReference type="InterPro" id="IPR036852">
    <property type="entry name" value="Peptidase_S8/S53_dom_sf"/>
</dbReference>
<dbReference type="RefSeq" id="WP_074749186.1">
    <property type="nucleotide sequence ID" value="NZ_FOCT01000024.1"/>
</dbReference>
<gene>
    <name evidence="7" type="ORF">SAMN05216404_12411</name>
</gene>
<dbReference type="EMBL" id="FOCT01000024">
    <property type="protein sequence ID" value="SEO46718.1"/>
    <property type="molecule type" value="Genomic_DNA"/>
</dbReference>
<dbReference type="Proteomes" id="UP000183898">
    <property type="component" value="Unassembled WGS sequence"/>
</dbReference>
<organism evidence="7 8">
    <name type="scientific">Nitrosospira multiformis</name>
    <dbReference type="NCBI Taxonomy" id="1231"/>
    <lineage>
        <taxon>Bacteria</taxon>
        <taxon>Pseudomonadati</taxon>
        <taxon>Pseudomonadota</taxon>
        <taxon>Betaproteobacteria</taxon>
        <taxon>Nitrosomonadales</taxon>
        <taxon>Nitrosomonadaceae</taxon>
        <taxon>Nitrosospira</taxon>
    </lineage>
</organism>
<feature type="domain" description="Peptidase S8/S53" evidence="6">
    <location>
        <begin position="271"/>
        <end position="571"/>
    </location>
</feature>
<evidence type="ECO:0000313" key="8">
    <source>
        <dbReference type="Proteomes" id="UP000183898"/>
    </source>
</evidence>
<dbReference type="PROSITE" id="PS51892">
    <property type="entry name" value="SUBTILASE"/>
    <property type="match status" value="1"/>
</dbReference>
<sequence>MVDENQRDLRRGRLPIKLIMPKQGTERRVPGGGTPPQPFREVDAQYRKRLSNQVGAIQEAILPQLKLTKAAPVRVKIMSKAAAKSHRPEKLFSDQSCPIIGAGRLGELFIKATPLGLERLAETIKHNTSEQITKELSCIEGIEAVTPAFRRRGLDARDILRRSPRRRNGFITRVRLFNFAPDADHPGLVANFKAVCSERGIRLDQRGYSADSFIYAAECQTVADLEALSRIIGVRSISHMPLVRTIRPHMLNQQALPVLPIRDATDTDVPVVVVVDSGISDQIPALNSWVVGRIRDVSPPYDQNTDHGTFVAGLICWGREFNPTLDGLDSGPCAVFDLQVIPNDDPARGETSALLESELLSSLDAALQQHANTYKVWNLSLGTDSVCSLDEFSELAEELDNLQEKYQVSFVISAGNYAIPPLLDFPRTPAQLEHGRITSPADSVLGITVGSISHVDYKANGPKQHHPSAFSRHGAGPNYIIKPDLVHYGGSCSTDAAYAHGIRSVTSNGLAEDLGTSFATPLVSRTLAQIYHQITPTPSPVLARALLTHHARDPRSGARVPDGEENFLGFGLPAALPYCLECTPHTATLVFDDTLRPGYFLEWDDFPYPPSLKRNGKYFGEVWMTLAFGPARGARWGTEYCETHIDAHLGVYRDRISRDTGVIKQVFTGLVPPEHRNPGELYEAYQVEKLRKWAPVRTYYGRLNDNGERGNRWRLMLRLLTRHGIEKDESTFKPQPFSLIITIADPERRAPVYDEIAQIVRNRFQAQNLAIRTRMRVQGQT</sequence>
<proteinExistence type="inferred from homology"/>
<keyword evidence="2 5" id="KW-0645">Protease</keyword>
<dbReference type="InterPro" id="IPR000209">
    <property type="entry name" value="Peptidase_S8/S53_dom"/>
</dbReference>
<evidence type="ECO:0000313" key="7">
    <source>
        <dbReference type="EMBL" id="SEO46718.1"/>
    </source>
</evidence>
<evidence type="ECO:0000256" key="5">
    <source>
        <dbReference type="PROSITE-ProRule" id="PRU01240"/>
    </source>
</evidence>
<comment type="similarity">
    <text evidence="1 5">Belongs to the peptidase S8 family.</text>
</comment>
<evidence type="ECO:0000256" key="4">
    <source>
        <dbReference type="ARBA" id="ARBA00022825"/>
    </source>
</evidence>
<dbReference type="SUPFAM" id="SSF52743">
    <property type="entry name" value="Subtilisin-like"/>
    <property type="match status" value="1"/>
</dbReference>
<feature type="active site" description="Charge relay system" evidence="5">
    <location>
        <position position="307"/>
    </location>
</feature>
<dbReference type="PANTHER" id="PTHR43806:SF11">
    <property type="entry name" value="CEREVISIN-RELATED"/>
    <property type="match status" value="1"/>
</dbReference>
<keyword evidence="3 5" id="KW-0378">Hydrolase</keyword>
<evidence type="ECO:0000256" key="1">
    <source>
        <dbReference type="ARBA" id="ARBA00011073"/>
    </source>
</evidence>
<evidence type="ECO:0000259" key="6">
    <source>
        <dbReference type="Pfam" id="PF00082"/>
    </source>
</evidence>
<dbReference type="InterPro" id="IPR050131">
    <property type="entry name" value="Peptidase_S8_subtilisin-like"/>
</dbReference>
<dbReference type="InterPro" id="IPR034074">
    <property type="entry name" value="Y4bN_pept_dom"/>
</dbReference>
<dbReference type="CDD" id="cd04847">
    <property type="entry name" value="Peptidases_S8_Subtilisin_like_2"/>
    <property type="match status" value="1"/>
</dbReference>
<dbReference type="GO" id="GO:0006508">
    <property type="term" value="P:proteolysis"/>
    <property type="evidence" value="ECO:0007669"/>
    <property type="project" value="UniProtKB-KW"/>
</dbReference>
<keyword evidence="4 5" id="KW-0720">Serine protease</keyword>
<dbReference type="AlphaFoldDB" id="A0A1H8PYB0"/>
<dbReference type="Pfam" id="PF00082">
    <property type="entry name" value="Peptidase_S8"/>
    <property type="match status" value="1"/>
</dbReference>
<feature type="active site" description="Charge relay system" evidence="5">
    <location>
        <position position="517"/>
    </location>
</feature>
<dbReference type="PANTHER" id="PTHR43806">
    <property type="entry name" value="PEPTIDASE S8"/>
    <property type="match status" value="1"/>
</dbReference>